<accession>A0A0A2F687</accession>
<evidence type="ECO:0000259" key="2">
    <source>
        <dbReference type="Pfam" id="PF25583"/>
    </source>
</evidence>
<name>A0A0A2F687_9PORP</name>
<dbReference type="Pfam" id="PF25583">
    <property type="entry name" value="WCX"/>
    <property type="match status" value="1"/>
</dbReference>
<evidence type="ECO:0000259" key="1">
    <source>
        <dbReference type="Pfam" id="PF13280"/>
    </source>
</evidence>
<dbReference type="InterPro" id="IPR026881">
    <property type="entry name" value="WYL_dom"/>
</dbReference>
<dbReference type="AlphaFoldDB" id="A0A0A2F687"/>
<dbReference type="OrthoDB" id="43316at2"/>
<organism evidence="3 4">
    <name type="scientific">Porphyromonas gulae</name>
    <dbReference type="NCBI Taxonomy" id="111105"/>
    <lineage>
        <taxon>Bacteria</taxon>
        <taxon>Pseudomonadati</taxon>
        <taxon>Bacteroidota</taxon>
        <taxon>Bacteroidia</taxon>
        <taxon>Bacteroidales</taxon>
        <taxon>Porphyromonadaceae</taxon>
        <taxon>Porphyromonas</taxon>
    </lineage>
</organism>
<sequence>MISKTFNRYIWLLNMLLQQRRLTFVQISNRWKDSCIGDGSPLALRTFHVHREAIAELFGVEIRCDTSTYEYYVSTPEVLRSDKTRQWLLNSFTLSNMIEAGHNMKDRILFEEIPRGTEYLQTVIEAMQQNKELQIDYQPFGAYRTTYHLQPYAMKVYHQRWYIVGYLREQDGIRNIALDRTLEMKITNDRFLMPKDFDAEEYYSNTVGIFVNEKLKPQNVVIRAFGIQTEYMRALPLHFSQKEICTKRNEYSDFQYWVCLTPELMSQLLAMGEKVEVLEPQELREEIKRRYSAALERY</sequence>
<reference evidence="3 4" key="1">
    <citation type="submission" date="2014-08" db="EMBL/GenBank/DDBJ databases">
        <title>Porphyromonas gulae strain:COT-052_OH1451 Genome sequencing.</title>
        <authorList>
            <person name="Wallis C."/>
            <person name="Deusch O."/>
            <person name="O'Flynn C."/>
            <person name="Davis I."/>
            <person name="Jospin G."/>
            <person name="Darling A.E."/>
            <person name="Coil D.A."/>
            <person name="Alexiev A."/>
            <person name="Horsfall A."/>
            <person name="Kirkwood N."/>
            <person name="Harris S."/>
            <person name="Eisen J.A."/>
        </authorList>
    </citation>
    <scope>NUCLEOTIDE SEQUENCE [LARGE SCALE GENOMIC DNA]</scope>
    <source>
        <strain evidence="4">COT-052 OH1451</strain>
    </source>
</reference>
<dbReference type="InterPro" id="IPR057727">
    <property type="entry name" value="WCX_dom"/>
</dbReference>
<feature type="domain" description="WCX" evidence="2">
    <location>
        <begin position="261"/>
        <end position="295"/>
    </location>
</feature>
<protein>
    <submittedName>
        <fullName evidence="3">Uncharacterized protein</fullName>
    </submittedName>
</protein>
<dbReference type="InterPro" id="IPR051534">
    <property type="entry name" value="CBASS_pafABC_assoc_protein"/>
</dbReference>
<dbReference type="RefSeq" id="WP_039421018.1">
    <property type="nucleotide sequence ID" value="NZ_JRAI01000052.1"/>
</dbReference>
<proteinExistence type="predicted"/>
<gene>
    <name evidence="3" type="ORF">HR08_05685</name>
</gene>
<evidence type="ECO:0000313" key="3">
    <source>
        <dbReference type="EMBL" id="KGN85575.1"/>
    </source>
</evidence>
<evidence type="ECO:0000313" key="4">
    <source>
        <dbReference type="Proteomes" id="UP000030130"/>
    </source>
</evidence>
<dbReference type="PANTHER" id="PTHR34580:SF9">
    <property type="entry name" value="SLL5097 PROTEIN"/>
    <property type="match status" value="1"/>
</dbReference>
<dbReference type="EMBL" id="JRAI01000052">
    <property type="protein sequence ID" value="KGN85575.1"/>
    <property type="molecule type" value="Genomic_DNA"/>
</dbReference>
<feature type="domain" description="WYL" evidence="1">
    <location>
        <begin position="118"/>
        <end position="183"/>
    </location>
</feature>
<dbReference type="Pfam" id="PF13280">
    <property type="entry name" value="WYL"/>
    <property type="match status" value="1"/>
</dbReference>
<dbReference type="Proteomes" id="UP000030130">
    <property type="component" value="Unassembled WGS sequence"/>
</dbReference>
<comment type="caution">
    <text evidence="3">The sequence shown here is derived from an EMBL/GenBank/DDBJ whole genome shotgun (WGS) entry which is preliminary data.</text>
</comment>
<dbReference type="PROSITE" id="PS52050">
    <property type="entry name" value="WYL"/>
    <property type="match status" value="1"/>
</dbReference>
<dbReference type="PANTHER" id="PTHR34580">
    <property type="match status" value="1"/>
</dbReference>